<dbReference type="GO" id="GO:0016787">
    <property type="term" value="F:hydrolase activity"/>
    <property type="evidence" value="ECO:0007669"/>
    <property type="project" value="InterPro"/>
</dbReference>
<keyword evidence="1" id="KW-0732">Signal</keyword>
<dbReference type="Gene3D" id="2.60.120.560">
    <property type="entry name" value="Exo-inulinase, domain 1"/>
    <property type="match status" value="1"/>
</dbReference>
<dbReference type="Proteomes" id="UP000617628">
    <property type="component" value="Unassembled WGS sequence"/>
</dbReference>
<evidence type="ECO:0000313" key="4">
    <source>
        <dbReference type="Proteomes" id="UP000617628"/>
    </source>
</evidence>
<dbReference type="PROSITE" id="PS51257">
    <property type="entry name" value="PROKAR_LIPOPROTEIN"/>
    <property type="match status" value="1"/>
</dbReference>
<feature type="domain" description="3-keto-alpha-glucoside-1,2-lyase/3-keto-2-hydroxy-glucal hydratase" evidence="2">
    <location>
        <begin position="25"/>
        <end position="220"/>
    </location>
</feature>
<comment type="caution">
    <text evidence="3">The sequence shown here is derived from an EMBL/GenBank/DDBJ whole genome shotgun (WGS) entry which is preliminary data.</text>
</comment>
<feature type="signal peptide" evidence="1">
    <location>
        <begin position="1"/>
        <end position="17"/>
    </location>
</feature>
<proteinExistence type="predicted"/>
<organism evidence="3 4">
    <name type="scientific">Pelagicoccus mobilis</name>
    <dbReference type="NCBI Taxonomy" id="415221"/>
    <lineage>
        <taxon>Bacteria</taxon>
        <taxon>Pseudomonadati</taxon>
        <taxon>Verrucomicrobiota</taxon>
        <taxon>Opitutia</taxon>
        <taxon>Puniceicoccales</taxon>
        <taxon>Pelagicoccaceae</taxon>
        <taxon>Pelagicoccus</taxon>
    </lineage>
</organism>
<gene>
    <name evidence="3" type="ORF">JIN87_05235</name>
</gene>
<name>A0A934VPW8_9BACT</name>
<dbReference type="AlphaFoldDB" id="A0A934VPW8"/>
<dbReference type="RefSeq" id="WP_200354474.1">
    <property type="nucleotide sequence ID" value="NZ_JAENIL010000007.1"/>
</dbReference>
<evidence type="ECO:0000256" key="1">
    <source>
        <dbReference type="SAM" id="SignalP"/>
    </source>
</evidence>
<protein>
    <submittedName>
        <fullName evidence="3">DUF1080 domain-containing protein</fullName>
    </submittedName>
</protein>
<keyword evidence="4" id="KW-1185">Reference proteome</keyword>
<dbReference type="EMBL" id="JAENIL010000007">
    <property type="protein sequence ID" value="MBK1876260.1"/>
    <property type="molecule type" value="Genomic_DNA"/>
</dbReference>
<dbReference type="SUPFAM" id="SSF49899">
    <property type="entry name" value="Concanavalin A-like lectins/glucanases"/>
    <property type="match status" value="1"/>
</dbReference>
<dbReference type="Pfam" id="PF06439">
    <property type="entry name" value="3keto-disac_hyd"/>
    <property type="match status" value="1"/>
</dbReference>
<reference evidence="3" key="1">
    <citation type="submission" date="2021-01" db="EMBL/GenBank/DDBJ databases">
        <title>Modified the classification status of verrucomicrobia.</title>
        <authorList>
            <person name="Feng X."/>
        </authorList>
    </citation>
    <scope>NUCLEOTIDE SEQUENCE</scope>
    <source>
        <strain evidence="3">KCTC 13126</strain>
    </source>
</reference>
<feature type="chain" id="PRO_5036784003" evidence="1">
    <location>
        <begin position="18"/>
        <end position="223"/>
    </location>
</feature>
<accession>A0A934VPW8</accession>
<dbReference type="InterPro" id="IPR013320">
    <property type="entry name" value="ConA-like_dom_sf"/>
</dbReference>
<evidence type="ECO:0000313" key="3">
    <source>
        <dbReference type="EMBL" id="MBK1876260.1"/>
    </source>
</evidence>
<sequence length="223" mass="25116">MTKLTSLFIATFSLLLAACSEPQEEWITLLNRNDLSNWTFDIKDGSPIEETYSIKNGVLSVFGAGKDVAVIRTKKDFSNFELEYEWRWPNEPGNSGCLIFCSTPRERNVWPKSLEIQMANGNAGDFIYIGETIEVTEAQVAQTDPNNPKDWRVRLRHNLTDDSEKPAGEWNHARIISDNGNVSVYVNGELVNKGWNATGRAGAICFQAEKADVQYRGIKILPR</sequence>
<dbReference type="InterPro" id="IPR010496">
    <property type="entry name" value="AL/BT2_dom"/>
</dbReference>
<evidence type="ECO:0000259" key="2">
    <source>
        <dbReference type="Pfam" id="PF06439"/>
    </source>
</evidence>